<accession>A0A1A2TXM0</accession>
<keyword evidence="1" id="KW-1133">Transmembrane helix</keyword>
<feature type="transmembrane region" description="Helical" evidence="1">
    <location>
        <begin position="55"/>
        <end position="74"/>
    </location>
</feature>
<feature type="transmembrane region" description="Helical" evidence="1">
    <location>
        <begin position="27"/>
        <end position="48"/>
    </location>
</feature>
<organism evidence="2 3">
    <name type="scientific">Mycobacterium scrofulaceum</name>
    <dbReference type="NCBI Taxonomy" id="1783"/>
    <lineage>
        <taxon>Bacteria</taxon>
        <taxon>Bacillati</taxon>
        <taxon>Actinomycetota</taxon>
        <taxon>Actinomycetes</taxon>
        <taxon>Mycobacteriales</taxon>
        <taxon>Mycobacteriaceae</taxon>
        <taxon>Mycobacterium</taxon>
    </lineage>
</organism>
<dbReference type="InterPro" id="IPR005325">
    <property type="entry name" value="DUF308_memb"/>
</dbReference>
<dbReference type="Proteomes" id="UP000092207">
    <property type="component" value="Unassembled WGS sequence"/>
</dbReference>
<dbReference type="PANTHER" id="PTHR34989:SF1">
    <property type="entry name" value="PROTEIN HDED"/>
    <property type="match status" value="1"/>
</dbReference>
<name>A0A1A2TXM0_MYCSC</name>
<feature type="transmembrane region" description="Helical" evidence="1">
    <location>
        <begin position="113"/>
        <end position="131"/>
    </location>
</feature>
<dbReference type="Pfam" id="PF03729">
    <property type="entry name" value="DUF308"/>
    <property type="match status" value="2"/>
</dbReference>
<evidence type="ECO:0008006" key="4">
    <source>
        <dbReference type="Google" id="ProtNLM"/>
    </source>
</evidence>
<dbReference type="RefSeq" id="WP_067276704.1">
    <property type="nucleotide sequence ID" value="NZ_LZJW01000102.1"/>
</dbReference>
<dbReference type="GO" id="GO:0005886">
    <property type="term" value="C:plasma membrane"/>
    <property type="evidence" value="ECO:0007669"/>
    <property type="project" value="TreeGrafter"/>
</dbReference>
<gene>
    <name evidence="2" type="ORF">A5679_22740</name>
</gene>
<dbReference type="AlphaFoldDB" id="A0A1A2TXM0"/>
<keyword evidence="1" id="KW-0472">Membrane</keyword>
<evidence type="ECO:0000313" key="3">
    <source>
        <dbReference type="Proteomes" id="UP000092207"/>
    </source>
</evidence>
<feature type="transmembrane region" description="Helical" evidence="1">
    <location>
        <begin position="137"/>
        <end position="159"/>
    </location>
</feature>
<dbReference type="PANTHER" id="PTHR34989">
    <property type="entry name" value="PROTEIN HDED"/>
    <property type="match status" value="1"/>
</dbReference>
<protein>
    <recommendedName>
        <fullName evidence="4">HdeD family acid-resistance protein</fullName>
    </recommendedName>
</protein>
<feature type="transmembrane region" description="Helical" evidence="1">
    <location>
        <begin position="80"/>
        <end position="101"/>
    </location>
</feature>
<dbReference type="EMBL" id="LZJY01000322">
    <property type="protein sequence ID" value="OBH93570.1"/>
    <property type="molecule type" value="Genomic_DNA"/>
</dbReference>
<comment type="caution">
    <text evidence="2">The sequence shown here is derived from an EMBL/GenBank/DDBJ whole genome shotgun (WGS) entry which is preliminary data.</text>
</comment>
<dbReference type="InterPro" id="IPR052712">
    <property type="entry name" value="Acid_resist_chaperone_HdeD"/>
</dbReference>
<sequence length="187" mass="19619">MLAWGVLTLILGVIVLVWPGKSILAAAVLFGIYLIASGIAQIAAAFALGLSEGVLLFMSGALSIVLGVFAFRHFYAGWPIVLLAIWIGVGFIFQGVAESALAISNQALPERGWHIFSGAVSILAGMIVIAWPLHSIVLLAIVAGVSLVVIGITQIVWALRVRKGISSVERGFERLTGGARHPAQPAT</sequence>
<reference evidence="2 3" key="1">
    <citation type="submission" date="2016-06" db="EMBL/GenBank/DDBJ databases">
        <authorList>
            <person name="Kjaerup R.B."/>
            <person name="Dalgaard T.S."/>
            <person name="Juul-Madsen H.R."/>
        </authorList>
    </citation>
    <scope>NUCLEOTIDE SEQUENCE [LARGE SCALE GENOMIC DNA]</scope>
    <source>
        <strain evidence="2 3">E2838</strain>
    </source>
</reference>
<dbReference type="OrthoDB" id="3577181at2"/>
<evidence type="ECO:0000313" key="2">
    <source>
        <dbReference type="EMBL" id="OBH93570.1"/>
    </source>
</evidence>
<evidence type="ECO:0000256" key="1">
    <source>
        <dbReference type="SAM" id="Phobius"/>
    </source>
</evidence>
<proteinExistence type="predicted"/>
<keyword evidence="1" id="KW-0812">Transmembrane</keyword>